<keyword evidence="4 7" id="KW-0833">Ubl conjugation pathway</keyword>
<evidence type="ECO:0000256" key="8">
    <source>
        <dbReference type="SAM" id="MobiDB-lite"/>
    </source>
</evidence>
<organism evidence="10 11">
    <name type="scientific">Piloderma croceum (strain F 1598)</name>
    <dbReference type="NCBI Taxonomy" id="765440"/>
    <lineage>
        <taxon>Eukaryota</taxon>
        <taxon>Fungi</taxon>
        <taxon>Dikarya</taxon>
        <taxon>Basidiomycota</taxon>
        <taxon>Agaricomycotina</taxon>
        <taxon>Agaricomycetes</taxon>
        <taxon>Agaricomycetidae</taxon>
        <taxon>Atheliales</taxon>
        <taxon>Atheliaceae</taxon>
        <taxon>Piloderma</taxon>
    </lineage>
</organism>
<dbReference type="GO" id="GO:0016579">
    <property type="term" value="P:protein deubiquitination"/>
    <property type="evidence" value="ECO:0007669"/>
    <property type="project" value="InterPro"/>
</dbReference>
<keyword evidence="3 7" id="KW-0645">Protease</keyword>
<protein>
    <recommendedName>
        <fullName evidence="7">Ubiquitin carboxyl-terminal hydrolase</fullName>
        <ecNumber evidence="7">3.4.19.12</ecNumber>
    </recommendedName>
</protein>
<dbReference type="GO" id="GO:0005829">
    <property type="term" value="C:cytosol"/>
    <property type="evidence" value="ECO:0007669"/>
    <property type="project" value="TreeGrafter"/>
</dbReference>
<feature type="region of interest" description="Disordered" evidence="8">
    <location>
        <begin position="349"/>
        <end position="403"/>
    </location>
</feature>
<feature type="region of interest" description="Disordered" evidence="8">
    <location>
        <begin position="431"/>
        <end position="573"/>
    </location>
</feature>
<dbReference type="EC" id="3.4.19.12" evidence="7"/>
<dbReference type="InterPro" id="IPR001394">
    <property type="entry name" value="Peptidase_C19_UCH"/>
</dbReference>
<keyword evidence="6 7" id="KW-0788">Thiol protease</keyword>
<feature type="compositionally biased region" description="Low complexity" evidence="8">
    <location>
        <begin position="448"/>
        <end position="457"/>
    </location>
</feature>
<proteinExistence type="inferred from homology"/>
<dbReference type="STRING" id="765440.A0A0C3G4M2"/>
<dbReference type="Proteomes" id="UP000054166">
    <property type="component" value="Unassembled WGS sequence"/>
</dbReference>
<feature type="compositionally biased region" description="Basic residues" evidence="8">
    <location>
        <begin position="564"/>
        <end position="573"/>
    </location>
</feature>
<dbReference type="GO" id="GO:0005634">
    <property type="term" value="C:nucleus"/>
    <property type="evidence" value="ECO:0007669"/>
    <property type="project" value="TreeGrafter"/>
</dbReference>
<dbReference type="GO" id="GO:0004843">
    <property type="term" value="F:cysteine-type deubiquitinase activity"/>
    <property type="evidence" value="ECO:0007669"/>
    <property type="project" value="UniProtKB-UniRule"/>
</dbReference>
<dbReference type="InterPro" id="IPR028889">
    <property type="entry name" value="USP"/>
</dbReference>
<evidence type="ECO:0000256" key="1">
    <source>
        <dbReference type="ARBA" id="ARBA00000707"/>
    </source>
</evidence>
<dbReference type="AlphaFoldDB" id="A0A0C3G4M2"/>
<evidence type="ECO:0000313" key="11">
    <source>
        <dbReference type="Proteomes" id="UP000054166"/>
    </source>
</evidence>
<evidence type="ECO:0000313" key="10">
    <source>
        <dbReference type="EMBL" id="KIM91185.1"/>
    </source>
</evidence>
<dbReference type="FunCoup" id="A0A0C3G4M2">
    <property type="interactions" value="149"/>
</dbReference>
<feature type="compositionally biased region" description="Polar residues" evidence="8">
    <location>
        <begin position="515"/>
        <end position="524"/>
    </location>
</feature>
<dbReference type="SUPFAM" id="SSF54001">
    <property type="entry name" value="Cysteine proteinases"/>
    <property type="match status" value="1"/>
</dbReference>
<dbReference type="InParanoid" id="A0A0C3G4M2"/>
<comment type="catalytic activity">
    <reaction evidence="1 7">
        <text>Thiol-dependent hydrolysis of ester, thioester, amide, peptide and isopeptide bonds formed by the C-terminal Gly of ubiquitin (a 76-residue protein attached to proteins as an intracellular targeting signal).</text>
        <dbReference type="EC" id="3.4.19.12"/>
    </reaction>
</comment>
<reference evidence="10 11" key="1">
    <citation type="submission" date="2014-04" db="EMBL/GenBank/DDBJ databases">
        <authorList>
            <consortium name="DOE Joint Genome Institute"/>
            <person name="Kuo A."/>
            <person name="Tarkka M."/>
            <person name="Buscot F."/>
            <person name="Kohler A."/>
            <person name="Nagy L.G."/>
            <person name="Floudas D."/>
            <person name="Copeland A."/>
            <person name="Barry K.W."/>
            <person name="Cichocki N."/>
            <person name="Veneault-Fourrey C."/>
            <person name="LaButti K."/>
            <person name="Lindquist E.A."/>
            <person name="Lipzen A."/>
            <person name="Lundell T."/>
            <person name="Morin E."/>
            <person name="Murat C."/>
            <person name="Sun H."/>
            <person name="Tunlid A."/>
            <person name="Henrissat B."/>
            <person name="Grigoriev I.V."/>
            <person name="Hibbett D.S."/>
            <person name="Martin F."/>
            <person name="Nordberg H.P."/>
            <person name="Cantor M.N."/>
            <person name="Hua S.X."/>
        </authorList>
    </citation>
    <scope>NUCLEOTIDE SEQUENCE [LARGE SCALE GENOMIC DNA]</scope>
    <source>
        <strain evidence="10 11">F 1598</strain>
    </source>
</reference>
<dbReference type="OrthoDB" id="420187at2759"/>
<dbReference type="EMBL" id="KN832972">
    <property type="protein sequence ID" value="KIM91185.1"/>
    <property type="molecule type" value="Genomic_DNA"/>
</dbReference>
<gene>
    <name evidence="10" type="ORF">PILCRDRAFT_765322</name>
</gene>
<dbReference type="Gene3D" id="3.90.70.10">
    <property type="entry name" value="Cysteine proteinases"/>
    <property type="match status" value="1"/>
</dbReference>
<keyword evidence="5 7" id="KW-0378">Hydrolase</keyword>
<evidence type="ECO:0000256" key="5">
    <source>
        <dbReference type="ARBA" id="ARBA00022801"/>
    </source>
</evidence>
<dbReference type="InterPro" id="IPR018200">
    <property type="entry name" value="USP_CS"/>
</dbReference>
<evidence type="ECO:0000256" key="7">
    <source>
        <dbReference type="RuleBase" id="RU366025"/>
    </source>
</evidence>
<comment type="similarity">
    <text evidence="2 7">Belongs to the peptidase C19 family.</text>
</comment>
<dbReference type="GO" id="GO:0006508">
    <property type="term" value="P:proteolysis"/>
    <property type="evidence" value="ECO:0007669"/>
    <property type="project" value="UniProtKB-KW"/>
</dbReference>
<dbReference type="FunFam" id="3.90.70.10:FF:000119">
    <property type="entry name" value="Ubiquitin specific peptidase 36"/>
    <property type="match status" value="1"/>
</dbReference>
<dbReference type="PROSITE" id="PS00972">
    <property type="entry name" value="USP_1"/>
    <property type="match status" value="1"/>
</dbReference>
<dbReference type="InterPro" id="IPR038765">
    <property type="entry name" value="Papain-like_cys_pep_sf"/>
</dbReference>
<dbReference type="Pfam" id="PF00443">
    <property type="entry name" value="UCH"/>
    <property type="match status" value="1"/>
</dbReference>
<dbReference type="HOGENOM" id="CLU_008279_10_4_1"/>
<name>A0A0C3G4M2_PILCF</name>
<dbReference type="PANTHER" id="PTHR24006">
    <property type="entry name" value="UBIQUITIN CARBOXYL-TERMINAL HYDROLASE"/>
    <property type="match status" value="1"/>
</dbReference>
<sequence length="573" mass="62951">MTAPVTPSPKGKATSLYTGVLDTTWPQTSRVGVGLYNNGNTCFLNSALQCLLHTPPLLRILTAHDHGRAKGSFCMACSLRKVMMDSYSRKTPFLPSAITSSLHMIAKHMRKGRQEDTHEFLRYAIDALQKSCLAGLPPKIDAKLAETTWVHKIFGGRLRSRVTCRECHHNSDTFDSILDLSLDIFRQNSVKEALHSFGKVDHLKGADKYKCEKCKKPVNAEKQFTIHDAPVVLTIHFKRFSPMGRKLVQPVKYDERLSLQPVMSEGQYGPSYSLYGVICHAGSGPNSGHYYGFVKSATGQWYEMNDESVSSTRAPVGLKSAYMLFYIRDKGQALEAAVSQVLIPSRNGVAAGMKKRKTADSDDEMAGEDTGVKTARPFIGPQLPSPSPSNVASQPKPNATDPQAEIVKKKIAAASKAKAAQALRDLSLYADDEEESNKEGDPLNGQESSTPSADAIPSSPPPKPPASSPVSPLSIPTDNFYNSSGGKGKKRKSPDEETDENQPSQSDWARKPLYNSPSLTSSSPHFKHRKQSIFGSGNPFNRVRGANNLHQKDSTNYRPPPVTYKKKRRTFVI</sequence>
<feature type="domain" description="USP" evidence="9">
    <location>
        <begin position="33"/>
        <end position="329"/>
    </location>
</feature>
<evidence type="ECO:0000256" key="4">
    <source>
        <dbReference type="ARBA" id="ARBA00022786"/>
    </source>
</evidence>
<evidence type="ECO:0000256" key="3">
    <source>
        <dbReference type="ARBA" id="ARBA00022670"/>
    </source>
</evidence>
<evidence type="ECO:0000259" key="9">
    <source>
        <dbReference type="PROSITE" id="PS50235"/>
    </source>
</evidence>
<dbReference type="PROSITE" id="PS50235">
    <property type="entry name" value="USP_3"/>
    <property type="match status" value="1"/>
</dbReference>
<feature type="compositionally biased region" description="Pro residues" evidence="8">
    <location>
        <begin position="458"/>
        <end position="467"/>
    </location>
</feature>
<evidence type="ECO:0000256" key="2">
    <source>
        <dbReference type="ARBA" id="ARBA00009085"/>
    </source>
</evidence>
<accession>A0A0C3G4M2</accession>
<keyword evidence="11" id="KW-1185">Reference proteome</keyword>
<dbReference type="PROSITE" id="PS00973">
    <property type="entry name" value="USP_2"/>
    <property type="match status" value="1"/>
</dbReference>
<feature type="compositionally biased region" description="Polar residues" evidence="8">
    <location>
        <begin position="388"/>
        <end position="401"/>
    </location>
</feature>
<dbReference type="PANTHER" id="PTHR24006:SF758">
    <property type="entry name" value="UBIQUITIN CARBOXYL-TERMINAL HYDROLASE 36"/>
    <property type="match status" value="1"/>
</dbReference>
<dbReference type="InterPro" id="IPR050164">
    <property type="entry name" value="Peptidase_C19"/>
</dbReference>
<reference evidence="11" key="2">
    <citation type="submission" date="2015-01" db="EMBL/GenBank/DDBJ databases">
        <title>Evolutionary Origins and Diversification of the Mycorrhizal Mutualists.</title>
        <authorList>
            <consortium name="DOE Joint Genome Institute"/>
            <consortium name="Mycorrhizal Genomics Consortium"/>
            <person name="Kohler A."/>
            <person name="Kuo A."/>
            <person name="Nagy L.G."/>
            <person name="Floudas D."/>
            <person name="Copeland A."/>
            <person name="Barry K.W."/>
            <person name="Cichocki N."/>
            <person name="Veneault-Fourrey C."/>
            <person name="LaButti K."/>
            <person name="Lindquist E.A."/>
            <person name="Lipzen A."/>
            <person name="Lundell T."/>
            <person name="Morin E."/>
            <person name="Murat C."/>
            <person name="Riley R."/>
            <person name="Ohm R."/>
            <person name="Sun H."/>
            <person name="Tunlid A."/>
            <person name="Henrissat B."/>
            <person name="Grigoriev I.V."/>
            <person name="Hibbett D.S."/>
            <person name="Martin F."/>
        </authorList>
    </citation>
    <scope>NUCLEOTIDE SEQUENCE [LARGE SCALE GENOMIC DNA]</scope>
    <source>
        <strain evidence="11">F 1598</strain>
    </source>
</reference>
<evidence type="ECO:0000256" key="6">
    <source>
        <dbReference type="ARBA" id="ARBA00022807"/>
    </source>
</evidence>